<keyword evidence="3" id="KW-1185">Reference proteome</keyword>
<dbReference type="InterPro" id="IPR019888">
    <property type="entry name" value="Tscrpt_reg_AsnC-like"/>
</dbReference>
<organism evidence="2 3">
    <name type="scientific">Cellulomonas soli</name>
    <dbReference type="NCBI Taxonomy" id="931535"/>
    <lineage>
        <taxon>Bacteria</taxon>
        <taxon>Bacillati</taxon>
        <taxon>Actinomycetota</taxon>
        <taxon>Actinomycetes</taxon>
        <taxon>Micrococcales</taxon>
        <taxon>Cellulomonadaceae</taxon>
        <taxon>Cellulomonas</taxon>
    </lineage>
</organism>
<protein>
    <submittedName>
        <fullName evidence="2">AsnC family transcriptional regulator</fullName>
    </submittedName>
</protein>
<feature type="domain" description="Transcription regulator AsnC/Lrp ligand binding" evidence="1">
    <location>
        <begin position="75"/>
        <end position="139"/>
    </location>
</feature>
<dbReference type="PANTHER" id="PTHR30154:SF34">
    <property type="entry name" value="TRANSCRIPTIONAL REGULATOR AZLB"/>
    <property type="match status" value="1"/>
</dbReference>
<dbReference type="GO" id="GO:0043565">
    <property type="term" value="F:sequence-specific DNA binding"/>
    <property type="evidence" value="ECO:0007669"/>
    <property type="project" value="TreeGrafter"/>
</dbReference>
<gene>
    <name evidence="2" type="ORF">CSO01_23440</name>
</gene>
<reference evidence="2 3" key="1">
    <citation type="submission" date="2019-07" db="EMBL/GenBank/DDBJ databases">
        <title>Whole genome shotgun sequence of Cellulomonas soli NBRC 109434.</title>
        <authorList>
            <person name="Hosoyama A."/>
            <person name="Uohara A."/>
            <person name="Ohji S."/>
            <person name="Ichikawa N."/>
        </authorList>
    </citation>
    <scope>NUCLEOTIDE SEQUENCE [LARGE SCALE GENOMIC DNA]</scope>
    <source>
        <strain evidence="2 3">NBRC 109434</strain>
    </source>
</reference>
<dbReference type="InterPro" id="IPR036388">
    <property type="entry name" value="WH-like_DNA-bd_sf"/>
</dbReference>
<sequence length="163" mass="17389">MTTLDPLDARILLALDDEPDAPAVVLARTLGISRNTVHARLQRLAREGALEPFSRRVPPAALGFDLVAFISLQIDQAAGEAASRGLAAIPEIVEMHATTGDGDVLARVVARDTQDLYRIANAMLAIDGVVRAATSVSLAQVMPYRTRQLLEQATRGAPEQPAT</sequence>
<dbReference type="InterPro" id="IPR011008">
    <property type="entry name" value="Dimeric_a/b-barrel"/>
</dbReference>
<accession>A0A512PEJ2</accession>
<dbReference type="Pfam" id="PF01037">
    <property type="entry name" value="AsnC_trans_reg"/>
    <property type="match status" value="1"/>
</dbReference>
<dbReference type="SUPFAM" id="SSF46785">
    <property type="entry name" value="Winged helix' DNA-binding domain"/>
    <property type="match status" value="1"/>
</dbReference>
<comment type="caution">
    <text evidence="2">The sequence shown here is derived from an EMBL/GenBank/DDBJ whole genome shotgun (WGS) entry which is preliminary data.</text>
</comment>
<dbReference type="RefSeq" id="WP_146953375.1">
    <property type="nucleotide sequence ID" value="NZ_BAABBJ010000007.1"/>
</dbReference>
<evidence type="ECO:0000313" key="2">
    <source>
        <dbReference type="EMBL" id="GEP69629.1"/>
    </source>
</evidence>
<dbReference type="PANTHER" id="PTHR30154">
    <property type="entry name" value="LEUCINE-RESPONSIVE REGULATORY PROTEIN"/>
    <property type="match status" value="1"/>
</dbReference>
<dbReference type="InterPro" id="IPR019887">
    <property type="entry name" value="Tscrpt_reg_AsnC/Lrp_C"/>
</dbReference>
<dbReference type="EMBL" id="BKAL01000007">
    <property type="protein sequence ID" value="GEP69629.1"/>
    <property type="molecule type" value="Genomic_DNA"/>
</dbReference>
<dbReference type="InterPro" id="IPR036390">
    <property type="entry name" value="WH_DNA-bd_sf"/>
</dbReference>
<name>A0A512PEJ2_9CELL</name>
<evidence type="ECO:0000313" key="3">
    <source>
        <dbReference type="Proteomes" id="UP000321798"/>
    </source>
</evidence>
<dbReference type="Gene3D" id="1.10.10.10">
    <property type="entry name" value="Winged helix-like DNA-binding domain superfamily/Winged helix DNA-binding domain"/>
    <property type="match status" value="1"/>
</dbReference>
<dbReference type="SMART" id="SM00344">
    <property type="entry name" value="HTH_ASNC"/>
    <property type="match status" value="1"/>
</dbReference>
<dbReference type="Gene3D" id="3.30.70.920">
    <property type="match status" value="1"/>
</dbReference>
<proteinExistence type="predicted"/>
<dbReference type="GO" id="GO:0005829">
    <property type="term" value="C:cytosol"/>
    <property type="evidence" value="ECO:0007669"/>
    <property type="project" value="TreeGrafter"/>
</dbReference>
<dbReference type="AlphaFoldDB" id="A0A512PEJ2"/>
<dbReference type="Proteomes" id="UP000321798">
    <property type="component" value="Unassembled WGS sequence"/>
</dbReference>
<dbReference type="SUPFAM" id="SSF54909">
    <property type="entry name" value="Dimeric alpha+beta barrel"/>
    <property type="match status" value="1"/>
</dbReference>
<dbReference type="Pfam" id="PF13412">
    <property type="entry name" value="HTH_24"/>
    <property type="match status" value="1"/>
</dbReference>
<dbReference type="OrthoDB" id="9809462at2"/>
<evidence type="ECO:0000259" key="1">
    <source>
        <dbReference type="Pfam" id="PF01037"/>
    </source>
</evidence>
<dbReference type="GO" id="GO:0043200">
    <property type="term" value="P:response to amino acid"/>
    <property type="evidence" value="ECO:0007669"/>
    <property type="project" value="TreeGrafter"/>
</dbReference>